<dbReference type="KEGG" id="nan:AArc1_3139"/>
<evidence type="ECO:0000313" key="4">
    <source>
        <dbReference type="Proteomes" id="UP000258613"/>
    </source>
</evidence>
<evidence type="ECO:0000313" key="3">
    <source>
        <dbReference type="EMBL" id="AXR83215.1"/>
    </source>
</evidence>
<dbReference type="Proteomes" id="UP000258613">
    <property type="component" value="Chromosome"/>
</dbReference>
<protein>
    <submittedName>
        <fullName evidence="2">Uncharacterized protein</fullName>
    </submittedName>
</protein>
<keyword evidence="1" id="KW-0812">Transmembrane</keyword>
<accession>A0A346PIV0</accession>
<accession>A0A346PUM0</accession>
<feature type="transmembrane region" description="Helical" evidence="1">
    <location>
        <begin position="21"/>
        <end position="48"/>
    </location>
</feature>
<reference evidence="5" key="1">
    <citation type="submission" date="2017-10" db="EMBL/GenBank/DDBJ databases">
        <title>Phenotypic and genomic properties of facultatively anaerobic sulfur-reducing natronoarchaea from hypersaline soda lakes.</title>
        <authorList>
            <person name="Sorokin D.Y."/>
            <person name="Kublanov I.V."/>
            <person name="Roman P."/>
            <person name="Sinninghe Damste J.S."/>
            <person name="Golyshin P.N."/>
            <person name="Rojo D."/>
            <person name="Ciordia S."/>
            <person name="Mena Md.C."/>
            <person name="Ferrer M."/>
            <person name="Messina E."/>
            <person name="Smedile F."/>
            <person name="La Spada G."/>
            <person name="La Cono V."/>
            <person name="Yakimov M.M."/>
        </authorList>
    </citation>
    <scope>NUCLEOTIDE SEQUENCE [LARGE SCALE GENOMIC DNA]</scope>
    <source>
        <strain evidence="5">AArc1</strain>
    </source>
</reference>
<dbReference type="OrthoDB" id="203401at2157"/>
<reference evidence="4" key="2">
    <citation type="submission" date="2018-02" db="EMBL/GenBank/DDBJ databases">
        <title>Phenotypic and genomic properties of facultatively anaerobic sulfur-reducing natronoarchaea from hypersaline soda lakes.</title>
        <authorList>
            <person name="Sorokin D.Y."/>
            <person name="Kublanov I.V."/>
            <person name="Roman P."/>
            <person name="Sinninghe Damste J.S."/>
            <person name="Golyshin P.N."/>
            <person name="Rojo D."/>
            <person name="Ciordia S."/>
            <person name="Mena M.D.C."/>
            <person name="Ferrer M."/>
            <person name="Messina E."/>
            <person name="Smedile F."/>
            <person name="La Spada G."/>
            <person name="La Cono V."/>
            <person name="Yakimov M.M."/>
        </authorList>
    </citation>
    <scope>NUCLEOTIDE SEQUENCE [LARGE SCALE GENOMIC DNA]</scope>
    <source>
        <strain evidence="4">AArc-Mg</strain>
    </source>
</reference>
<evidence type="ECO:0000313" key="2">
    <source>
        <dbReference type="EMBL" id="AXR79445.1"/>
    </source>
</evidence>
<keyword evidence="4" id="KW-1185">Reference proteome</keyword>
<dbReference type="RefSeq" id="WP_154670621.1">
    <property type="nucleotide sequence ID" value="NZ_CP024047.1"/>
</dbReference>
<gene>
    <name evidence="2" type="ORF">AArc1_3139</name>
    <name evidence="3" type="ORF">AArcMg_3230</name>
</gene>
<dbReference type="KEGG" id="nag:AArcMg_3230"/>
<name>A0A346PIV0_9EURY</name>
<evidence type="ECO:0000313" key="5">
    <source>
        <dbReference type="Proteomes" id="UP000258707"/>
    </source>
</evidence>
<evidence type="ECO:0000256" key="1">
    <source>
        <dbReference type="SAM" id="Phobius"/>
    </source>
</evidence>
<organism evidence="2 5">
    <name type="scientific">Natrarchaeobaculum sulfurireducens</name>
    <dbReference type="NCBI Taxonomy" id="2044521"/>
    <lineage>
        <taxon>Archaea</taxon>
        <taxon>Methanobacteriati</taxon>
        <taxon>Methanobacteriota</taxon>
        <taxon>Stenosarchaea group</taxon>
        <taxon>Halobacteria</taxon>
        <taxon>Halobacteriales</taxon>
        <taxon>Natrialbaceae</taxon>
        <taxon>Natrarchaeobaculum</taxon>
    </lineage>
</organism>
<dbReference type="Proteomes" id="UP000258707">
    <property type="component" value="Chromosome"/>
</dbReference>
<dbReference type="EMBL" id="CP027033">
    <property type="protein sequence ID" value="AXR83215.1"/>
    <property type="molecule type" value="Genomic_DNA"/>
</dbReference>
<dbReference type="GeneID" id="42486326"/>
<reference evidence="2" key="3">
    <citation type="journal article" date="2019" name="Int. J. Syst. Evol. Microbiol.">
        <title>Natronolimnobius sulfurireducens sp. nov. and Halalkaliarchaeum desulfuricum gen. nov., sp. nov., the first sulfur-respiring alkaliphilic haloarchaea from hypersaline alkaline lakes.</title>
        <authorList>
            <person name="Sorokin D.Y."/>
            <person name="Yakimov M."/>
            <person name="Messina E."/>
            <person name="Merkel A.Y."/>
            <person name="Bale N.J."/>
            <person name="Sinninghe Damste J.S."/>
        </authorList>
    </citation>
    <scope>NUCLEOTIDE SEQUENCE</scope>
    <source>
        <strain evidence="3">AArc-Mg</strain>
        <strain evidence="2">AArc1</strain>
    </source>
</reference>
<dbReference type="AlphaFoldDB" id="A0A346PIV0"/>
<sequence length="55" mass="6023">MSTNEAVQGGERKEEIKRAMYIMIVWTTLVVLAGILLVFLSDAFAAVFSMAGPVF</sequence>
<proteinExistence type="predicted"/>
<keyword evidence="1" id="KW-1133">Transmembrane helix</keyword>
<dbReference type="EMBL" id="CP024047">
    <property type="protein sequence ID" value="AXR79445.1"/>
    <property type="molecule type" value="Genomic_DNA"/>
</dbReference>
<keyword evidence="1" id="KW-0472">Membrane</keyword>